<dbReference type="Proteomes" id="UP000051260">
    <property type="component" value="Unassembled WGS sequence"/>
</dbReference>
<dbReference type="EMBL" id="CYUD01000007">
    <property type="protein sequence ID" value="CUK04397.1"/>
    <property type="molecule type" value="Genomic_DNA"/>
</dbReference>
<reference evidence="2" key="1">
    <citation type="submission" date="2015-09" db="EMBL/GenBank/DDBJ databases">
        <authorList>
            <person name="Rodrigo-Torres L."/>
            <person name="Arahal D.R."/>
        </authorList>
    </citation>
    <scope>NUCLEOTIDE SEQUENCE [LARGE SCALE GENOMIC DNA]</scope>
    <source>
        <strain evidence="2">CECT 5091</strain>
    </source>
</reference>
<sequence length="285" mass="32534">MKVCAVTMVYKDHWYLEKWIQYYGQHLGETNLYVISHGDDPVHCKLAKNCNHVRIPRNQLPEDFDEQRWRMLSDLCTVLNSTHDWVICGDVDEIIIPARADETVIQVLESQTPKTVIGAVGFEVMPHSESQWLLQFSPRYSKPSILGRRIKLSLGAHGAFCDWAHIPDLALIHFPLANQTSFQQRGEALAADIKHLRETPATERTSRQKALIRWGKEQHHKAELVTPQDAADSVVPLLTASRQAAPLLTKSMKTVDQTEIRVAPRKLRNVNIFAEIDDRLMDLFS</sequence>
<keyword evidence="2" id="KW-1185">Reference proteome</keyword>
<evidence type="ECO:0000313" key="2">
    <source>
        <dbReference type="Proteomes" id="UP000051260"/>
    </source>
</evidence>
<accession>A0A0P1IC51</accession>
<dbReference type="AlphaFoldDB" id="A0A0P1IC51"/>
<evidence type="ECO:0000313" key="1">
    <source>
        <dbReference type="EMBL" id="CUK04397.1"/>
    </source>
</evidence>
<name>A0A0P1IC51_9RHOB</name>
<gene>
    <name evidence="1" type="ORF">RUE5091_02621</name>
</gene>
<organism evidence="1 2">
    <name type="scientific">Ruegeria denitrificans</name>
    <dbReference type="NCBI Taxonomy" id="1715692"/>
    <lineage>
        <taxon>Bacteria</taxon>
        <taxon>Pseudomonadati</taxon>
        <taxon>Pseudomonadota</taxon>
        <taxon>Alphaproteobacteria</taxon>
        <taxon>Rhodobacterales</taxon>
        <taxon>Roseobacteraceae</taxon>
        <taxon>Ruegeria</taxon>
    </lineage>
</organism>
<evidence type="ECO:0008006" key="3">
    <source>
        <dbReference type="Google" id="ProtNLM"/>
    </source>
</evidence>
<dbReference type="STRING" id="1715692.RUE5091_02621"/>
<dbReference type="RefSeq" id="WP_131726313.1">
    <property type="nucleotide sequence ID" value="NZ_CYUD01000007.1"/>
</dbReference>
<dbReference type="Pfam" id="PF13704">
    <property type="entry name" value="Glyco_tranf_2_4"/>
    <property type="match status" value="1"/>
</dbReference>
<dbReference type="OrthoDB" id="835336at2"/>
<protein>
    <recommendedName>
        <fullName evidence="3">Glycosyl transferase family 2</fullName>
    </recommendedName>
</protein>
<proteinExistence type="predicted"/>